<dbReference type="OrthoDB" id="9865228at2"/>
<evidence type="ECO:0000313" key="1">
    <source>
        <dbReference type="EMBL" id="CAA0107617.1"/>
    </source>
</evidence>
<keyword evidence="2" id="KW-1185">Reference proteome</keyword>
<dbReference type="Proteomes" id="UP000441399">
    <property type="component" value="Unassembled WGS sequence"/>
</dbReference>
<dbReference type="EMBL" id="CACSIO010000012">
    <property type="protein sequence ID" value="CAA0107617.1"/>
    <property type="molecule type" value="Genomic_DNA"/>
</dbReference>
<proteinExistence type="predicted"/>
<evidence type="ECO:0000313" key="2">
    <source>
        <dbReference type="Proteomes" id="UP000441399"/>
    </source>
</evidence>
<protein>
    <submittedName>
        <fullName evidence="1">Uncharacterized protein</fullName>
    </submittedName>
</protein>
<gene>
    <name evidence="1" type="ORF">OPDIPICF_01224</name>
</gene>
<accession>A0A5S9PS83</accession>
<reference evidence="1 2" key="1">
    <citation type="submission" date="2019-11" db="EMBL/GenBank/DDBJ databases">
        <authorList>
            <person name="Holert J."/>
        </authorList>
    </citation>
    <scope>NUCLEOTIDE SEQUENCE [LARGE SCALE GENOMIC DNA]</scope>
    <source>
        <strain evidence="1">SB11_3</strain>
    </source>
</reference>
<name>A0A5S9PS83_9GAMM</name>
<dbReference type="InterPro" id="IPR045508">
    <property type="entry name" value="DUF6482"/>
</dbReference>
<dbReference type="Pfam" id="PF20090">
    <property type="entry name" value="DUF6482"/>
    <property type="match status" value="1"/>
</dbReference>
<dbReference type="AlphaFoldDB" id="A0A5S9PS83"/>
<sequence>MKRLTFDQLPAQGVHCAMIEVLDNNQYGLTVAIDTDTYWVEEHKNSLYLRESIDDINDDLSTIAIDNLFLHYPHQPEGMAGMPAPFAEYTLIGHNLKPVNHTQH</sequence>
<organism evidence="1 2">
    <name type="scientific">BD1-7 clade bacterium</name>
    <dbReference type="NCBI Taxonomy" id="2029982"/>
    <lineage>
        <taxon>Bacteria</taxon>
        <taxon>Pseudomonadati</taxon>
        <taxon>Pseudomonadota</taxon>
        <taxon>Gammaproteobacteria</taxon>
        <taxon>Cellvibrionales</taxon>
        <taxon>Spongiibacteraceae</taxon>
        <taxon>BD1-7 clade</taxon>
    </lineage>
</organism>